<dbReference type="RefSeq" id="WP_244076805.1">
    <property type="nucleotide sequence ID" value="NZ_AP025581.1"/>
</dbReference>
<dbReference type="HAMAP" id="MF_01384">
    <property type="entry name" value="UreD"/>
    <property type="match status" value="1"/>
</dbReference>
<proteinExistence type="inferred from homology"/>
<keyword evidence="3" id="KW-0996">Nickel insertion</keyword>
<dbReference type="GO" id="GO:0005737">
    <property type="term" value="C:cytoplasm"/>
    <property type="evidence" value="ECO:0007669"/>
    <property type="project" value="UniProtKB-SubCell"/>
</dbReference>
<keyword evidence="2 3" id="KW-0143">Chaperone</keyword>
<dbReference type="GO" id="GO:0016151">
    <property type="term" value="F:nickel cation binding"/>
    <property type="evidence" value="ECO:0007669"/>
    <property type="project" value="UniProtKB-UniRule"/>
</dbReference>
<organism evidence="4 5">
    <name type="scientific">Alistipes finegoldii</name>
    <dbReference type="NCBI Taxonomy" id="214856"/>
    <lineage>
        <taxon>Bacteria</taxon>
        <taxon>Pseudomonadati</taxon>
        <taxon>Bacteroidota</taxon>
        <taxon>Bacteroidia</taxon>
        <taxon>Bacteroidales</taxon>
        <taxon>Rikenellaceae</taxon>
        <taxon>Alistipes</taxon>
    </lineage>
</organism>
<protein>
    <recommendedName>
        <fullName evidence="3">Urease accessory protein UreD</fullName>
    </recommendedName>
</protein>
<evidence type="ECO:0000256" key="2">
    <source>
        <dbReference type="ARBA" id="ARBA00023186"/>
    </source>
</evidence>
<evidence type="ECO:0000256" key="3">
    <source>
        <dbReference type="HAMAP-Rule" id="MF_01384"/>
    </source>
</evidence>
<comment type="subcellular location">
    <subcellularLocation>
        <location evidence="3">Cytoplasm</location>
    </subcellularLocation>
</comment>
<reference evidence="4" key="1">
    <citation type="submission" date="2022-01" db="EMBL/GenBank/DDBJ databases">
        <title>Novel bile acid biosynthetic pathways are enriched in the microbiome of centenarians.</title>
        <authorList>
            <person name="Sato Y."/>
            <person name="Atarashi K."/>
            <person name="Plichta R.D."/>
            <person name="Arai Y."/>
            <person name="Sasajima S."/>
            <person name="Kearney M.S."/>
            <person name="Suda W."/>
            <person name="Takeshita K."/>
            <person name="Sasaki T."/>
            <person name="Okamoto S."/>
            <person name="Skelly N.A."/>
            <person name="Okamura Y."/>
            <person name="Vlamakis H."/>
            <person name="Li Y."/>
            <person name="Tanoue T."/>
            <person name="Takei H."/>
            <person name="Nittono H."/>
            <person name="Narushima S."/>
            <person name="Irie J."/>
            <person name="Itoh H."/>
            <person name="Moriya K."/>
            <person name="Sugiura Y."/>
            <person name="Suematsu M."/>
            <person name="Moritoki N."/>
            <person name="Shibata S."/>
            <person name="Littman R.D."/>
            <person name="Fischbach A.M."/>
            <person name="Uwamino Y."/>
            <person name="Inoue T."/>
            <person name="Honda A."/>
            <person name="Hattori M."/>
            <person name="Murai T."/>
            <person name="Xavier J.R."/>
            <person name="Hirose N."/>
            <person name="Honda K."/>
        </authorList>
    </citation>
    <scope>NUCLEOTIDE SEQUENCE</scope>
    <source>
        <strain evidence="4">CE91-St16</strain>
    </source>
</reference>
<keyword evidence="3" id="KW-0963">Cytoplasm</keyword>
<dbReference type="PANTHER" id="PTHR33643:SF1">
    <property type="entry name" value="UREASE ACCESSORY PROTEIN D"/>
    <property type="match status" value="1"/>
</dbReference>
<dbReference type="PANTHER" id="PTHR33643">
    <property type="entry name" value="UREASE ACCESSORY PROTEIN D"/>
    <property type="match status" value="1"/>
</dbReference>
<accession>A0AA37KT41</accession>
<dbReference type="EMBL" id="BQOL01000002">
    <property type="protein sequence ID" value="GKI19627.1"/>
    <property type="molecule type" value="Genomic_DNA"/>
</dbReference>
<dbReference type="Pfam" id="PF01774">
    <property type="entry name" value="UreD"/>
    <property type="match status" value="1"/>
</dbReference>
<comment type="subunit">
    <text evidence="3">UreD, UreF and UreG form a complex that acts as a GTP-hydrolysis-dependent molecular chaperone, activating the urease apoprotein by helping to assemble the nickel containing metallocenter of UreC. The UreE protein probably delivers the nickel.</text>
</comment>
<comment type="function">
    <text evidence="3">Required for maturation of urease via the functional incorporation of the urease nickel metallocenter.</text>
</comment>
<evidence type="ECO:0000313" key="4">
    <source>
        <dbReference type="EMBL" id="GKI19627.1"/>
    </source>
</evidence>
<gene>
    <name evidence="3 4" type="primary">ureD</name>
    <name evidence="4" type="ORF">CE91St16_25350</name>
</gene>
<name>A0AA37KT41_9BACT</name>
<dbReference type="AlphaFoldDB" id="A0AA37KT41"/>
<evidence type="ECO:0000256" key="1">
    <source>
        <dbReference type="ARBA" id="ARBA00007177"/>
    </source>
</evidence>
<sequence length="304" mass="34592">MNFAAAKEMSPYLEEPKAMPVGTPGKMGYLFLGFELDDDGRSIMRDLDRHAPLIVQQELYFDEGMPGMPCVYILSSGGPNVDGDRYEQRFVVREGAYAHISTGAATKLAEMRYNYSGLTQAFELEENAYLEYLPEPTIPCRHTRFIADTAIRIAPSATLFYSEIYMSGRKYFDRGETFQYDILSVCSHAERPDGERLFREKFIIRPEMYPPSTLGAMNGYDVFANVIVLTPPEHADSIYERTEAFIDRDRRLAAGITRLPNDAGLLYKVLGGETEPVKKLIREFCSSVRQEIKGKPLPEEFPWR</sequence>
<dbReference type="Proteomes" id="UP001055105">
    <property type="component" value="Unassembled WGS sequence"/>
</dbReference>
<dbReference type="InterPro" id="IPR002669">
    <property type="entry name" value="UreD"/>
</dbReference>
<evidence type="ECO:0000313" key="5">
    <source>
        <dbReference type="Proteomes" id="UP001055105"/>
    </source>
</evidence>
<comment type="caution">
    <text evidence="4">The sequence shown here is derived from an EMBL/GenBank/DDBJ whole genome shotgun (WGS) entry which is preliminary data.</text>
</comment>
<comment type="similarity">
    <text evidence="1 3">Belongs to the UreD family.</text>
</comment>